<dbReference type="Proteomes" id="UP000886595">
    <property type="component" value="Unassembled WGS sequence"/>
</dbReference>
<proteinExistence type="predicted"/>
<feature type="compositionally biased region" description="Polar residues" evidence="1">
    <location>
        <begin position="282"/>
        <end position="295"/>
    </location>
</feature>
<protein>
    <submittedName>
        <fullName evidence="2">Uncharacterized protein</fullName>
    </submittedName>
</protein>
<sequence length="311" mass="33748">MRDGSDDLSSGSWRFIGNFADEPPKRRRIRRRSLLKRTRIGVFRSFPWKGGEGNHLLIEVPTVETILRRPKGGAKLEFLNRSLPPLLALRRRLPEAALLERKECAELVRQIRGGAKDMPPVKDLILKDAYVDAARTKVLSDGSVNYVVELYDTALKETISKLKNAERLVRVKDSALNRKASEFKAGSKAKAEQSRLPQRRRPIPSSSQGEPSAERSAVPLVEGSTVPPILPSSDPGSAPLGASSIVDEEAPAREVGPGDANPVLPADGRETRPGLDDLVELSDSSIERSGQNESSDGAPPGVGEDLNASSV</sequence>
<keyword evidence="3" id="KW-1185">Reference proteome</keyword>
<dbReference type="OrthoDB" id="10485100at2759"/>
<evidence type="ECO:0000256" key="1">
    <source>
        <dbReference type="SAM" id="MobiDB-lite"/>
    </source>
</evidence>
<accession>A0A8X7UJU7</accession>
<evidence type="ECO:0000313" key="3">
    <source>
        <dbReference type="Proteomes" id="UP000886595"/>
    </source>
</evidence>
<dbReference type="AlphaFoldDB" id="A0A8X7UJU7"/>
<comment type="caution">
    <text evidence="2">The sequence shown here is derived from an EMBL/GenBank/DDBJ whole genome shotgun (WGS) entry which is preliminary data.</text>
</comment>
<name>A0A8X7UJU7_BRACI</name>
<organism evidence="2 3">
    <name type="scientific">Brassica carinata</name>
    <name type="common">Ethiopian mustard</name>
    <name type="synonym">Abyssinian cabbage</name>
    <dbReference type="NCBI Taxonomy" id="52824"/>
    <lineage>
        <taxon>Eukaryota</taxon>
        <taxon>Viridiplantae</taxon>
        <taxon>Streptophyta</taxon>
        <taxon>Embryophyta</taxon>
        <taxon>Tracheophyta</taxon>
        <taxon>Spermatophyta</taxon>
        <taxon>Magnoliopsida</taxon>
        <taxon>eudicotyledons</taxon>
        <taxon>Gunneridae</taxon>
        <taxon>Pentapetalae</taxon>
        <taxon>rosids</taxon>
        <taxon>malvids</taxon>
        <taxon>Brassicales</taxon>
        <taxon>Brassicaceae</taxon>
        <taxon>Brassiceae</taxon>
        <taxon>Brassica</taxon>
    </lineage>
</organism>
<gene>
    <name evidence="2" type="ORF">Bca52824_053685</name>
</gene>
<evidence type="ECO:0000313" key="2">
    <source>
        <dbReference type="EMBL" id="KAG2282465.1"/>
    </source>
</evidence>
<dbReference type="EMBL" id="JAAMPC010000011">
    <property type="protein sequence ID" value="KAG2282465.1"/>
    <property type="molecule type" value="Genomic_DNA"/>
</dbReference>
<reference evidence="2 3" key="1">
    <citation type="submission" date="2020-02" db="EMBL/GenBank/DDBJ databases">
        <authorList>
            <person name="Ma Q."/>
            <person name="Huang Y."/>
            <person name="Song X."/>
            <person name="Pei D."/>
        </authorList>
    </citation>
    <scope>NUCLEOTIDE SEQUENCE [LARGE SCALE GENOMIC DNA]</scope>
    <source>
        <strain evidence="2">Sxm20200214</strain>
        <tissue evidence="2">Leaf</tissue>
    </source>
</reference>
<feature type="region of interest" description="Disordered" evidence="1">
    <location>
        <begin position="182"/>
        <end position="311"/>
    </location>
</feature>